<feature type="region of interest" description="Disordered" evidence="1">
    <location>
        <begin position="164"/>
        <end position="184"/>
    </location>
</feature>
<protein>
    <submittedName>
        <fullName evidence="2">Uncharacterized protein</fullName>
    </submittedName>
</protein>
<feature type="region of interest" description="Disordered" evidence="1">
    <location>
        <begin position="40"/>
        <end position="90"/>
    </location>
</feature>
<reference evidence="2 3" key="1">
    <citation type="submission" date="2023-07" db="EMBL/GenBank/DDBJ databases">
        <title>Comparative genomics of wheat-associated soil bacteria to identify genetic determinants of phenazine resistance.</title>
        <authorList>
            <person name="Mouncey N."/>
        </authorList>
    </citation>
    <scope>NUCLEOTIDE SEQUENCE [LARGE SCALE GENOMIC DNA]</scope>
    <source>
        <strain evidence="2 3">W2I16</strain>
    </source>
</reference>
<proteinExistence type="predicted"/>
<feature type="region of interest" description="Disordered" evidence="1">
    <location>
        <begin position="360"/>
        <end position="431"/>
    </location>
</feature>
<feature type="compositionally biased region" description="Basic and acidic residues" evidence="1">
    <location>
        <begin position="73"/>
        <end position="84"/>
    </location>
</feature>
<sequence>MEGSEFHLAQGLRDFGDLGRAAQWRCLGELHLVLRGLLDTGDGRGQPVPGHVMGGLGERTEGAGEGTGGEGGEAGHEGGDEGSRQDVGGEGQFGVTTEVVRPVPYVVADRLLDGVEVVHEYGHRVPPGAGVCAQRGAVGGDFGAALVGGGSGGGPGGERVLQGGELGRGGDLPEAGQGGDAGGTHLGEGEVLAAVEDALGEHAVEEAAFEGDRLLGRRQFPQRRQSIAQLTVVARHGVRHRVDGVEGVDGGGVENEGGGAVGGALSPGLPVGSGADGVEAAQVPLDDALDVALGAHRAQRRVDALAGGGECRAVFLLTAQQAVRQAAFALQLVHQRLDAQTEADLGAGRARVTEGLRAAVHGQAGHRQQQTDRDGDDHRHPAPDTAPAGQRTAAGSRGAGVVTHCETPGPPPPDNAFADRAGSAEPGKQPP</sequence>
<feature type="compositionally biased region" description="Gly residues" evidence="1">
    <location>
        <begin position="52"/>
        <end position="72"/>
    </location>
</feature>
<feature type="compositionally biased region" description="Basic and acidic residues" evidence="1">
    <location>
        <begin position="369"/>
        <end position="382"/>
    </location>
</feature>
<accession>A0ABU0RRZ4</accession>
<dbReference type="Proteomes" id="UP001223072">
    <property type="component" value="Unassembled WGS sequence"/>
</dbReference>
<organism evidence="2 3">
    <name type="scientific">Streptomyces turgidiscabies</name>
    <dbReference type="NCBI Taxonomy" id="85558"/>
    <lineage>
        <taxon>Bacteria</taxon>
        <taxon>Bacillati</taxon>
        <taxon>Actinomycetota</taxon>
        <taxon>Actinomycetes</taxon>
        <taxon>Kitasatosporales</taxon>
        <taxon>Streptomycetaceae</taxon>
        <taxon>Streptomyces</taxon>
    </lineage>
</organism>
<gene>
    <name evidence="2" type="ORF">QFZ49_004702</name>
</gene>
<dbReference type="EMBL" id="JAUSZS010000004">
    <property type="protein sequence ID" value="MDQ0934762.1"/>
    <property type="molecule type" value="Genomic_DNA"/>
</dbReference>
<evidence type="ECO:0000313" key="2">
    <source>
        <dbReference type="EMBL" id="MDQ0934762.1"/>
    </source>
</evidence>
<keyword evidence="3" id="KW-1185">Reference proteome</keyword>
<comment type="caution">
    <text evidence="2">The sequence shown here is derived from an EMBL/GenBank/DDBJ whole genome shotgun (WGS) entry which is preliminary data.</text>
</comment>
<evidence type="ECO:0000313" key="3">
    <source>
        <dbReference type="Proteomes" id="UP001223072"/>
    </source>
</evidence>
<name>A0ABU0RRZ4_9ACTN</name>
<evidence type="ECO:0000256" key="1">
    <source>
        <dbReference type="SAM" id="MobiDB-lite"/>
    </source>
</evidence>